<dbReference type="Gene3D" id="2.40.320.10">
    <property type="entry name" value="Hypothetical Protein Pfu-838710-001"/>
    <property type="match status" value="1"/>
</dbReference>
<dbReference type="InterPro" id="IPR008173">
    <property type="entry name" value="Adenylyl_cyclase_CyaB"/>
</dbReference>
<gene>
    <name evidence="2" type="ORF">ODALV1_LOCUS16715</name>
</gene>
<dbReference type="EMBL" id="CAXLJM020000051">
    <property type="protein sequence ID" value="CAL8115069.1"/>
    <property type="molecule type" value="Genomic_DNA"/>
</dbReference>
<protein>
    <recommendedName>
        <fullName evidence="1">CYTH domain-containing protein</fullName>
    </recommendedName>
</protein>
<evidence type="ECO:0000313" key="2">
    <source>
        <dbReference type="EMBL" id="CAL8115069.1"/>
    </source>
</evidence>
<comment type="caution">
    <text evidence="2">The sequence shown here is derived from an EMBL/GenBank/DDBJ whole genome shotgun (WGS) entry which is preliminary data.</text>
</comment>
<evidence type="ECO:0000313" key="3">
    <source>
        <dbReference type="Proteomes" id="UP001642540"/>
    </source>
</evidence>
<keyword evidence="3" id="KW-1185">Reference proteome</keyword>
<reference evidence="2 3" key="1">
    <citation type="submission" date="2024-08" db="EMBL/GenBank/DDBJ databases">
        <authorList>
            <person name="Cucini C."/>
            <person name="Frati F."/>
        </authorList>
    </citation>
    <scope>NUCLEOTIDE SEQUENCE [LARGE SCALE GENOMIC DNA]</scope>
</reference>
<dbReference type="Proteomes" id="UP001642540">
    <property type="component" value="Unassembled WGS sequence"/>
</dbReference>
<dbReference type="SUPFAM" id="SSF55154">
    <property type="entry name" value="CYTH-like phosphatases"/>
    <property type="match status" value="1"/>
</dbReference>
<dbReference type="InterPro" id="IPR023577">
    <property type="entry name" value="CYTH_domain"/>
</dbReference>
<dbReference type="PANTHER" id="PTHR21028:SF2">
    <property type="entry name" value="CYTH DOMAIN-CONTAINING PROTEIN"/>
    <property type="match status" value="1"/>
</dbReference>
<feature type="domain" description="CYTH" evidence="1">
    <location>
        <begin position="4"/>
        <end position="172"/>
    </location>
</feature>
<dbReference type="PANTHER" id="PTHR21028">
    <property type="entry name" value="SI:CH211-156B7.4"/>
    <property type="match status" value="1"/>
</dbReference>
<dbReference type="Pfam" id="PF01928">
    <property type="entry name" value="CYTH"/>
    <property type="match status" value="1"/>
</dbReference>
<dbReference type="InterPro" id="IPR033469">
    <property type="entry name" value="CYTH-like_dom_sf"/>
</dbReference>
<proteinExistence type="predicted"/>
<sequence length="189" mass="21259">MPGNIEVKAKIHNLNQLSNKGQQISEERFVLEQCDTFFNAPTGCRLKLRSETHIVTGKTTACLVAYERPDVTGPKFSNYVLTPVPDPVTMEKALTMSNGSIGQVKKLREVHIVKRNGLTARVHFDNVADLGDFLEFEVIVEHDCELAEANSMAEYLSNFFGISEEDRIPGAYWDLLQAKAKLERQLFDV</sequence>
<name>A0ABP1R352_9HEXA</name>
<evidence type="ECO:0000259" key="1">
    <source>
        <dbReference type="Pfam" id="PF01928"/>
    </source>
</evidence>
<accession>A0ABP1R352</accession>
<organism evidence="2 3">
    <name type="scientific">Orchesella dallaii</name>
    <dbReference type="NCBI Taxonomy" id="48710"/>
    <lineage>
        <taxon>Eukaryota</taxon>
        <taxon>Metazoa</taxon>
        <taxon>Ecdysozoa</taxon>
        <taxon>Arthropoda</taxon>
        <taxon>Hexapoda</taxon>
        <taxon>Collembola</taxon>
        <taxon>Entomobryomorpha</taxon>
        <taxon>Entomobryoidea</taxon>
        <taxon>Orchesellidae</taxon>
        <taxon>Orchesellinae</taxon>
        <taxon>Orchesella</taxon>
    </lineage>
</organism>
<dbReference type="CDD" id="cd07890">
    <property type="entry name" value="CYTH-like_AC_IV-like"/>
    <property type="match status" value="1"/>
</dbReference>